<evidence type="ECO:0000313" key="8">
    <source>
        <dbReference type="Proteomes" id="UP000237144"/>
    </source>
</evidence>
<evidence type="ECO:0000256" key="4">
    <source>
        <dbReference type="ARBA" id="ARBA00022884"/>
    </source>
</evidence>
<evidence type="ECO:0000256" key="1">
    <source>
        <dbReference type="ARBA" id="ARBA00013260"/>
    </source>
</evidence>
<feature type="region of interest" description="Disordered" evidence="6">
    <location>
        <begin position="118"/>
        <end position="155"/>
    </location>
</feature>
<evidence type="ECO:0000256" key="6">
    <source>
        <dbReference type="SAM" id="MobiDB-lite"/>
    </source>
</evidence>
<dbReference type="SUPFAM" id="SSF53178">
    <property type="entry name" value="Peptidyl-tRNA hydrolase-like"/>
    <property type="match status" value="2"/>
</dbReference>
<dbReference type="Proteomes" id="UP000237144">
    <property type="component" value="Unassembled WGS sequence"/>
</dbReference>
<evidence type="ECO:0000313" key="7">
    <source>
        <dbReference type="EMBL" id="POY75311.1"/>
    </source>
</evidence>
<dbReference type="STRING" id="741276.A0A2S5BEX5"/>
<name>A0A2S5BEX5_9BASI</name>
<evidence type="ECO:0000256" key="3">
    <source>
        <dbReference type="ARBA" id="ARBA00022801"/>
    </source>
</evidence>
<sequence length="257" mass="27925">MPASPTNGAVRRLLVAGLGNASHPLTRHSVGQLLVKNLAKRACADPLHIRGSSRLDTVKFGRHANLFSQITLRAPPSVSDQRDLELYFLVPKAAMNINGPPVVAAFEHLVPAAERHPLRRTPSPEQVAPPSPASDASSSRQSSRRSSPAPPKNLRHLVTIQDDLDLAPSKLKYQSGGGPRGHNGVRSVSKSLTSDKYHRLWVGIGRPEERSDVARYVLSPMARSEVQTCEMDDNGGRGGEVLERAWAEILRIAFAEP</sequence>
<dbReference type="PANTHER" id="PTHR17224:SF1">
    <property type="entry name" value="PEPTIDYL-TRNA HYDROLASE"/>
    <property type="match status" value="1"/>
</dbReference>
<keyword evidence="8" id="KW-1185">Reference proteome</keyword>
<accession>A0A2S5BEX5</accession>
<evidence type="ECO:0000256" key="5">
    <source>
        <dbReference type="ARBA" id="ARBA00038063"/>
    </source>
</evidence>
<evidence type="ECO:0000256" key="2">
    <source>
        <dbReference type="ARBA" id="ARBA00022555"/>
    </source>
</evidence>
<comment type="similarity">
    <text evidence="5">Belongs to the PTH family.</text>
</comment>
<dbReference type="GO" id="GO:0000049">
    <property type="term" value="F:tRNA binding"/>
    <property type="evidence" value="ECO:0007669"/>
    <property type="project" value="UniProtKB-KW"/>
</dbReference>
<dbReference type="AlphaFoldDB" id="A0A2S5BEX5"/>
<feature type="region of interest" description="Disordered" evidence="6">
    <location>
        <begin position="169"/>
        <end position="190"/>
    </location>
</feature>
<dbReference type="OrthoDB" id="1711136at2759"/>
<feature type="compositionally biased region" description="Low complexity" evidence="6">
    <location>
        <begin position="133"/>
        <end position="147"/>
    </location>
</feature>
<protein>
    <recommendedName>
        <fullName evidence="1">peptidyl-tRNA hydrolase</fullName>
        <ecNumber evidence="1">3.1.1.29</ecNumber>
    </recommendedName>
</protein>
<dbReference type="InterPro" id="IPR001328">
    <property type="entry name" value="Pept_tRNA_hydro"/>
</dbReference>
<dbReference type="PANTHER" id="PTHR17224">
    <property type="entry name" value="PEPTIDYL-TRNA HYDROLASE"/>
    <property type="match status" value="1"/>
</dbReference>
<dbReference type="EMBL" id="PJQD01000018">
    <property type="protein sequence ID" value="POY75311.1"/>
    <property type="molecule type" value="Genomic_DNA"/>
</dbReference>
<gene>
    <name evidence="7" type="ORF">BMF94_1682</name>
</gene>
<dbReference type="EC" id="3.1.1.29" evidence="1"/>
<comment type="caution">
    <text evidence="7">The sequence shown here is derived from an EMBL/GenBank/DDBJ whole genome shotgun (WGS) entry which is preliminary data.</text>
</comment>
<organism evidence="7 8">
    <name type="scientific">Rhodotorula taiwanensis</name>
    <dbReference type="NCBI Taxonomy" id="741276"/>
    <lineage>
        <taxon>Eukaryota</taxon>
        <taxon>Fungi</taxon>
        <taxon>Dikarya</taxon>
        <taxon>Basidiomycota</taxon>
        <taxon>Pucciniomycotina</taxon>
        <taxon>Microbotryomycetes</taxon>
        <taxon>Sporidiobolales</taxon>
        <taxon>Sporidiobolaceae</taxon>
        <taxon>Rhodotorula</taxon>
    </lineage>
</organism>
<dbReference type="InterPro" id="IPR018171">
    <property type="entry name" value="Pept_tRNA_hydro_CS"/>
</dbReference>
<keyword evidence="3" id="KW-0378">Hydrolase</keyword>
<reference evidence="7 8" key="1">
    <citation type="journal article" date="2018" name="Front. Microbiol.">
        <title>Prospects for Fungal Bioremediation of Acidic Radioactive Waste Sites: Characterization and Genome Sequence of Rhodotorula taiwanensis MD1149.</title>
        <authorList>
            <person name="Tkavc R."/>
            <person name="Matrosova V.Y."/>
            <person name="Grichenko O.E."/>
            <person name="Gostincar C."/>
            <person name="Volpe R.P."/>
            <person name="Klimenkova P."/>
            <person name="Gaidamakova E.K."/>
            <person name="Zhou C.E."/>
            <person name="Stewart B.J."/>
            <person name="Lyman M.G."/>
            <person name="Malfatti S.A."/>
            <person name="Rubinfeld B."/>
            <person name="Courtot M."/>
            <person name="Singh J."/>
            <person name="Dalgard C.L."/>
            <person name="Hamilton T."/>
            <person name="Frey K.G."/>
            <person name="Gunde-Cimerman N."/>
            <person name="Dugan L."/>
            <person name="Daly M.J."/>
        </authorList>
    </citation>
    <scope>NUCLEOTIDE SEQUENCE [LARGE SCALE GENOMIC DNA]</scope>
    <source>
        <strain evidence="7 8">MD1149</strain>
    </source>
</reference>
<dbReference type="Gene3D" id="3.40.50.1470">
    <property type="entry name" value="Peptidyl-tRNA hydrolase"/>
    <property type="match status" value="1"/>
</dbReference>
<dbReference type="Pfam" id="PF01195">
    <property type="entry name" value="Pept_tRNA_hydro"/>
    <property type="match status" value="1"/>
</dbReference>
<keyword evidence="2" id="KW-0820">tRNA-binding</keyword>
<proteinExistence type="inferred from homology"/>
<dbReference type="GO" id="GO:0004045">
    <property type="term" value="F:peptidyl-tRNA hydrolase activity"/>
    <property type="evidence" value="ECO:0007669"/>
    <property type="project" value="UniProtKB-EC"/>
</dbReference>
<dbReference type="PROSITE" id="PS01196">
    <property type="entry name" value="PEPT_TRNA_HYDROL_2"/>
    <property type="match status" value="1"/>
</dbReference>
<dbReference type="InterPro" id="IPR036416">
    <property type="entry name" value="Pept_tRNA_hydro_sf"/>
</dbReference>
<keyword evidence="4" id="KW-0694">RNA-binding</keyword>